<evidence type="ECO:0000313" key="20">
    <source>
        <dbReference type="EMBL" id="MDX8419083.1"/>
    </source>
</evidence>
<feature type="transmembrane region" description="Helical" evidence="19">
    <location>
        <begin position="45"/>
        <end position="65"/>
    </location>
</feature>
<keyword evidence="11" id="KW-0443">Lipid metabolism</keyword>
<dbReference type="CDD" id="cd14265">
    <property type="entry name" value="UDPK_IM_like"/>
    <property type="match status" value="1"/>
</dbReference>
<dbReference type="GO" id="GO:0005524">
    <property type="term" value="F:ATP binding"/>
    <property type="evidence" value="ECO:0007669"/>
    <property type="project" value="UniProtKB-KW"/>
</dbReference>
<gene>
    <name evidence="20" type="ORF">MOZ60_03130</name>
</gene>
<dbReference type="GO" id="GO:0046872">
    <property type="term" value="F:metal ion binding"/>
    <property type="evidence" value="ECO:0007669"/>
    <property type="project" value="UniProtKB-KW"/>
</dbReference>
<comment type="subcellular location">
    <subcellularLocation>
        <location evidence="1">Cell membrane</location>
        <topology evidence="1">Multi-pass membrane protein</topology>
    </subcellularLocation>
</comment>
<protein>
    <submittedName>
        <fullName evidence="20">Diacylglycerol kinase family protein</fullName>
    </submittedName>
</protein>
<keyword evidence="18" id="KW-0460">Magnesium</keyword>
<evidence type="ECO:0000256" key="17">
    <source>
        <dbReference type="PIRSR" id="PIRSR600829-3"/>
    </source>
</evidence>
<keyword evidence="8 20" id="KW-0418">Kinase</keyword>
<evidence type="ECO:0000256" key="9">
    <source>
        <dbReference type="ARBA" id="ARBA00022840"/>
    </source>
</evidence>
<keyword evidence="21" id="KW-1185">Reference proteome</keyword>
<evidence type="ECO:0000256" key="16">
    <source>
        <dbReference type="PIRSR" id="PIRSR600829-2"/>
    </source>
</evidence>
<dbReference type="PANTHER" id="PTHR34299">
    <property type="entry name" value="DIACYLGLYCEROL KINASE"/>
    <property type="match status" value="1"/>
</dbReference>
<dbReference type="PANTHER" id="PTHR34299:SF1">
    <property type="entry name" value="DIACYLGLYCEROL KINASE"/>
    <property type="match status" value="1"/>
</dbReference>
<sequence length="114" mass="11923">MINKFKAAFAGIADGLGHRSVRIQYELAACAIAAGCIMKLTAGEWVAVIICIGMVITAEMLNTCIEKICDMYSTEIDARIKVIKDIAAGAVLAASAAALVTAMVILAVHLKGNI</sequence>
<feature type="transmembrane region" description="Helical" evidence="19">
    <location>
        <begin position="86"/>
        <end position="110"/>
    </location>
</feature>
<keyword evidence="9 17" id="KW-0067">ATP-binding</keyword>
<name>A0AB35U123_9FIRM</name>
<dbReference type="Gene3D" id="1.10.287.3610">
    <property type="match status" value="1"/>
</dbReference>
<keyword evidence="7 17" id="KW-0547">Nucleotide-binding</keyword>
<feature type="binding site" evidence="17">
    <location>
        <begin position="84"/>
        <end position="85"/>
    </location>
    <ligand>
        <name>ATP</name>
        <dbReference type="ChEBI" id="CHEBI:30616"/>
    </ligand>
</feature>
<evidence type="ECO:0000256" key="2">
    <source>
        <dbReference type="ARBA" id="ARBA00005967"/>
    </source>
</evidence>
<dbReference type="GO" id="GO:0016301">
    <property type="term" value="F:kinase activity"/>
    <property type="evidence" value="ECO:0007669"/>
    <property type="project" value="UniProtKB-KW"/>
</dbReference>
<evidence type="ECO:0000256" key="6">
    <source>
        <dbReference type="ARBA" id="ARBA00022692"/>
    </source>
</evidence>
<dbReference type="Pfam" id="PF01219">
    <property type="entry name" value="DAGK_prokar"/>
    <property type="match status" value="1"/>
</dbReference>
<evidence type="ECO:0000256" key="18">
    <source>
        <dbReference type="PIRSR" id="PIRSR600829-4"/>
    </source>
</evidence>
<dbReference type="RefSeq" id="WP_370595617.1">
    <property type="nucleotide sequence ID" value="NZ_JALBUR010000005.1"/>
</dbReference>
<evidence type="ECO:0000256" key="8">
    <source>
        <dbReference type="ARBA" id="ARBA00022777"/>
    </source>
</evidence>
<keyword evidence="14" id="KW-1208">Phospholipid metabolism</keyword>
<proteinExistence type="inferred from homology"/>
<keyword evidence="3" id="KW-1003">Cell membrane</keyword>
<keyword evidence="12 19" id="KW-0472">Membrane</keyword>
<keyword evidence="4" id="KW-0444">Lipid biosynthesis</keyword>
<dbReference type="GO" id="GO:0005886">
    <property type="term" value="C:plasma membrane"/>
    <property type="evidence" value="ECO:0007669"/>
    <property type="project" value="UniProtKB-SubCell"/>
</dbReference>
<dbReference type="GO" id="GO:0008654">
    <property type="term" value="P:phospholipid biosynthetic process"/>
    <property type="evidence" value="ECO:0007669"/>
    <property type="project" value="UniProtKB-KW"/>
</dbReference>
<evidence type="ECO:0000256" key="1">
    <source>
        <dbReference type="ARBA" id="ARBA00004651"/>
    </source>
</evidence>
<keyword evidence="13" id="KW-0594">Phospholipid biosynthesis</keyword>
<comment type="caution">
    <text evidence="20">The sequence shown here is derived from an EMBL/GenBank/DDBJ whole genome shotgun (WGS) entry which is preliminary data.</text>
</comment>
<organism evidence="20 21">
    <name type="scientific">Grylomicrobium aquisgranensis</name>
    <dbReference type="NCBI Taxonomy" id="2926318"/>
    <lineage>
        <taxon>Bacteria</taxon>
        <taxon>Bacillati</taxon>
        <taxon>Bacillota</taxon>
        <taxon>Erysipelotrichia</taxon>
        <taxon>Erysipelotrichales</taxon>
        <taxon>Erysipelotrichaceae</taxon>
        <taxon>Grylomicrobium</taxon>
    </lineage>
</organism>
<evidence type="ECO:0000256" key="14">
    <source>
        <dbReference type="ARBA" id="ARBA00023264"/>
    </source>
</evidence>
<feature type="active site" description="Proton acceptor" evidence="15">
    <location>
        <position position="59"/>
    </location>
</feature>
<comment type="similarity">
    <text evidence="2">Belongs to the bacterial diacylglycerol kinase family.</text>
</comment>
<keyword evidence="18" id="KW-0479">Metal-binding</keyword>
<evidence type="ECO:0000256" key="10">
    <source>
        <dbReference type="ARBA" id="ARBA00022989"/>
    </source>
</evidence>
<evidence type="ECO:0000256" key="12">
    <source>
        <dbReference type="ARBA" id="ARBA00023136"/>
    </source>
</evidence>
<evidence type="ECO:0000256" key="19">
    <source>
        <dbReference type="SAM" id="Phobius"/>
    </source>
</evidence>
<accession>A0AB35U123</accession>
<evidence type="ECO:0000256" key="11">
    <source>
        <dbReference type="ARBA" id="ARBA00023098"/>
    </source>
</evidence>
<dbReference type="InterPro" id="IPR036945">
    <property type="entry name" value="DAGK_sf"/>
</dbReference>
<dbReference type="InterPro" id="IPR000829">
    <property type="entry name" value="DAGK"/>
</dbReference>
<evidence type="ECO:0000256" key="5">
    <source>
        <dbReference type="ARBA" id="ARBA00022679"/>
    </source>
</evidence>
<evidence type="ECO:0000256" key="7">
    <source>
        <dbReference type="ARBA" id="ARBA00022741"/>
    </source>
</evidence>
<keyword evidence="6 19" id="KW-0812">Transmembrane</keyword>
<keyword evidence="10 19" id="KW-1133">Transmembrane helix</keyword>
<evidence type="ECO:0000313" key="21">
    <source>
        <dbReference type="Proteomes" id="UP001286174"/>
    </source>
</evidence>
<evidence type="ECO:0000256" key="15">
    <source>
        <dbReference type="PIRSR" id="PIRSR600829-1"/>
    </source>
</evidence>
<dbReference type="Proteomes" id="UP001286174">
    <property type="component" value="Unassembled WGS sequence"/>
</dbReference>
<feature type="binding site" evidence="16">
    <location>
        <position position="59"/>
    </location>
    <ligand>
        <name>substrate</name>
    </ligand>
</feature>
<dbReference type="EMBL" id="JALBUR010000005">
    <property type="protein sequence ID" value="MDX8419083.1"/>
    <property type="molecule type" value="Genomic_DNA"/>
</dbReference>
<keyword evidence="5" id="KW-0808">Transferase</keyword>
<dbReference type="InterPro" id="IPR033717">
    <property type="entry name" value="UDPK"/>
</dbReference>
<dbReference type="AlphaFoldDB" id="A0AB35U123"/>
<comment type="cofactor">
    <cofactor evidence="18">
        <name>Mg(2+)</name>
        <dbReference type="ChEBI" id="CHEBI:18420"/>
    </cofactor>
    <text evidence="18">Mn(2+), Zn(2+), Cd(2+) and Co(2+) support activity to lesser extents.</text>
</comment>
<evidence type="ECO:0000256" key="13">
    <source>
        <dbReference type="ARBA" id="ARBA00023209"/>
    </source>
</evidence>
<evidence type="ECO:0000256" key="4">
    <source>
        <dbReference type="ARBA" id="ARBA00022516"/>
    </source>
</evidence>
<feature type="binding site" evidence="18">
    <location>
        <position position="66"/>
    </location>
    <ligand>
        <name>a divalent metal cation</name>
        <dbReference type="ChEBI" id="CHEBI:60240"/>
    </ligand>
</feature>
<evidence type="ECO:0000256" key="3">
    <source>
        <dbReference type="ARBA" id="ARBA00022475"/>
    </source>
</evidence>
<reference evidence="20 21" key="1">
    <citation type="submission" date="2022-03" db="EMBL/GenBank/DDBJ databases">
        <title>Novel taxa within the pig intestine.</title>
        <authorList>
            <person name="Wylensek D."/>
            <person name="Bishof K."/>
            <person name="Afrizal A."/>
            <person name="Clavel T."/>
        </authorList>
    </citation>
    <scope>NUCLEOTIDE SEQUENCE [LARGE SCALE GENOMIC DNA]</scope>
    <source>
        <strain evidence="20 21">CLA-KB-P133</strain>
    </source>
</reference>
<feature type="binding site" evidence="17">
    <location>
        <position position="66"/>
    </location>
    <ligand>
        <name>ATP</name>
        <dbReference type="ChEBI" id="CHEBI:30616"/>
    </ligand>
</feature>